<gene>
    <name evidence="2" type="ORF">GCM10011355_21200</name>
</gene>
<dbReference type="PROSITE" id="PS51257">
    <property type="entry name" value="PROKAR_LIPOPROTEIN"/>
    <property type="match status" value="1"/>
</dbReference>
<dbReference type="Proteomes" id="UP000621856">
    <property type="component" value="Unassembled WGS sequence"/>
</dbReference>
<organism evidence="2 3">
    <name type="scientific">Aquisalinus luteolus</name>
    <dbReference type="NCBI Taxonomy" id="1566827"/>
    <lineage>
        <taxon>Bacteria</taxon>
        <taxon>Pseudomonadati</taxon>
        <taxon>Pseudomonadota</taxon>
        <taxon>Alphaproteobacteria</taxon>
        <taxon>Parvularculales</taxon>
        <taxon>Parvularculaceae</taxon>
        <taxon>Aquisalinus</taxon>
    </lineage>
</organism>
<dbReference type="AlphaFoldDB" id="A0A8J3A7G1"/>
<reference evidence="2" key="1">
    <citation type="journal article" date="2014" name="Int. J. Syst. Evol. Microbiol.">
        <title>Complete genome sequence of Corynebacterium casei LMG S-19264T (=DSM 44701T), isolated from a smear-ripened cheese.</title>
        <authorList>
            <consortium name="US DOE Joint Genome Institute (JGI-PGF)"/>
            <person name="Walter F."/>
            <person name="Albersmeier A."/>
            <person name="Kalinowski J."/>
            <person name="Ruckert C."/>
        </authorList>
    </citation>
    <scope>NUCLEOTIDE SEQUENCE</scope>
    <source>
        <strain evidence="2">CGMCC 1.14984</strain>
    </source>
</reference>
<dbReference type="PANTHER" id="PTHR33361">
    <property type="entry name" value="GLR0591 PROTEIN"/>
    <property type="match status" value="1"/>
</dbReference>
<name>A0A8J3A7G1_9PROT</name>
<reference evidence="2" key="2">
    <citation type="submission" date="2020-09" db="EMBL/GenBank/DDBJ databases">
        <authorList>
            <person name="Sun Q."/>
            <person name="Zhou Y."/>
        </authorList>
    </citation>
    <scope>NUCLEOTIDE SEQUENCE</scope>
    <source>
        <strain evidence="2">CGMCC 1.14984</strain>
    </source>
</reference>
<sequence>MIMAKKVTHRFALMMGAAALALAACSGEEDATTSAETTPAPAQAEEVVEKTQSELFLEMAERHASRYLKANPEQATSLGVETAVAGRAYNAMFGEYGYVANQEAIGMNERFLEQLRRFDRADLEGTALVTYDVLKDAYEMAAQRNTYDFGNASVMVSNGPYVLNQLVGPHIGIPQMMLTEQPLESSSDVQDYITRLGKFGIVFEAVGDALVADANAGVVPPIFALEKVAITANGFIDVPPAEHPLVVKLEGALADIDTMDEDARTSAVAEATELVETVVYPAYTRLAETVTSLVEQSNNDAGIWRIDQGEDFYQHALNSFGANGMTADEVHQLGLDEVARIEAAMDDILVGLGSTEGPVGERFAAIADDPSMVYPNTDEGRAELLAELKAQTDAIMELSPDWFGTLPPQDMLVQRIPVYEQDSAPGGYYTAPSLDGSRPGIYWINLKDTADWPKQTLKTLTYHEAVPGHHFQVALQMDIENFPLIRNTFFYSEFGEGWALYAEEVAAEMGMYEDDPLGDLGRLQSELFRAVRLVVDTGLHAKQWTREEAIVYMVETLGDTEAAVTREVERYAVWPGQATSYKLGMLKIQELREKAESELGEDFDIRTFHDAILLDGAVPLPVLERKINTWIETQKG</sequence>
<evidence type="ECO:0000313" key="2">
    <source>
        <dbReference type="EMBL" id="GGH98190.1"/>
    </source>
</evidence>
<comment type="caution">
    <text evidence="2">The sequence shown here is derived from an EMBL/GenBank/DDBJ whole genome shotgun (WGS) entry which is preliminary data.</text>
</comment>
<proteinExistence type="predicted"/>
<accession>A0A8J3A7G1</accession>
<dbReference type="InterPro" id="IPR010281">
    <property type="entry name" value="DUF885"/>
</dbReference>
<protein>
    <submittedName>
        <fullName evidence="2">Tat pathway signal protein</fullName>
    </submittedName>
</protein>
<feature type="signal peptide" evidence="1">
    <location>
        <begin position="1"/>
        <end position="23"/>
    </location>
</feature>
<keyword evidence="1" id="KW-0732">Signal</keyword>
<dbReference type="PANTHER" id="PTHR33361:SF2">
    <property type="entry name" value="DUF885 DOMAIN-CONTAINING PROTEIN"/>
    <property type="match status" value="1"/>
</dbReference>
<dbReference type="Pfam" id="PF05960">
    <property type="entry name" value="DUF885"/>
    <property type="match status" value="1"/>
</dbReference>
<evidence type="ECO:0000256" key="1">
    <source>
        <dbReference type="SAM" id="SignalP"/>
    </source>
</evidence>
<dbReference type="EMBL" id="BMGZ01000002">
    <property type="protein sequence ID" value="GGH98190.1"/>
    <property type="molecule type" value="Genomic_DNA"/>
</dbReference>
<feature type="chain" id="PRO_5035173944" evidence="1">
    <location>
        <begin position="24"/>
        <end position="636"/>
    </location>
</feature>
<evidence type="ECO:0000313" key="3">
    <source>
        <dbReference type="Proteomes" id="UP000621856"/>
    </source>
</evidence>